<organism evidence="7 8">
    <name type="scientific">Thalassobacillus devorans</name>
    <dbReference type="NCBI Taxonomy" id="279813"/>
    <lineage>
        <taxon>Bacteria</taxon>
        <taxon>Bacillati</taxon>
        <taxon>Bacillota</taxon>
        <taxon>Bacilli</taxon>
        <taxon>Bacillales</taxon>
        <taxon>Bacillaceae</taxon>
        <taxon>Thalassobacillus</taxon>
    </lineage>
</organism>
<dbReference type="Gene3D" id="3.50.50.60">
    <property type="entry name" value="FAD/NAD(P)-binding domain"/>
    <property type="match status" value="1"/>
</dbReference>
<dbReference type="RefSeq" id="WP_062446107.1">
    <property type="nucleotide sequence ID" value="NZ_BMCJ01000003.1"/>
</dbReference>
<protein>
    <submittedName>
        <fullName evidence="7">(2Fe-2S)-binding protein</fullName>
    </submittedName>
</protein>
<keyword evidence="1" id="KW-0001">2Fe-2S</keyword>
<evidence type="ECO:0000256" key="3">
    <source>
        <dbReference type="ARBA" id="ARBA00023004"/>
    </source>
</evidence>
<dbReference type="InterPro" id="IPR038010">
    <property type="entry name" value="YhfW_C"/>
</dbReference>
<comment type="caution">
    <text evidence="7">The sequence shown here is derived from an EMBL/GenBank/DDBJ whole genome shotgun (WGS) entry which is preliminary data.</text>
</comment>
<dbReference type="Gene3D" id="2.102.10.10">
    <property type="entry name" value="Rieske [2Fe-2S] iron-sulphur domain"/>
    <property type="match status" value="1"/>
</dbReference>
<evidence type="ECO:0000256" key="5">
    <source>
        <dbReference type="ARBA" id="ARBA00023157"/>
    </source>
</evidence>
<dbReference type="InterPro" id="IPR017941">
    <property type="entry name" value="Rieske_2Fe-2S"/>
</dbReference>
<dbReference type="InterPro" id="IPR005805">
    <property type="entry name" value="Rieske_Fe-S_prot_C"/>
</dbReference>
<dbReference type="EMBL" id="BMCJ01000003">
    <property type="protein sequence ID" value="GGC88450.1"/>
    <property type="molecule type" value="Genomic_DNA"/>
</dbReference>
<proteinExistence type="predicted"/>
<keyword evidence="8" id="KW-1185">Reference proteome</keyword>
<sequence>MGERQIPHTPSSLWRDLPIESFPPLEEDISTDVTVVGSGIAGITAAYRLVQSGFRVTIVEAGRVLEGTTGYTTAKLSAQHGLIYQQLQKTIGEEKAKLYYQANMAALQAIEKNIEVHQMDCDFSYQDAIVFGETEKAEKLIEKEAEVYEKLGIDGKMTSDIDLPFPVTGAIQMHHQAQFHPVKYLLSLMDYLRENQVSIYEDTRAVDIEKGDKPKIITAEGQTITSNYVVVATHFPFKDFDGLYFSRLHVERSYSVAFKIEQPVPEGMYLNVEEPKRSIRKARGTNGESLLLVGGEGHTSGQSEDTWQHYNNLADFTNEYYTIQDIPYRWSSQDMSTLDLVPYIGYITSNNPNIYVATGFAKWGMTQGTIAADVIHDLITERKNPFEELFSPSRFHKSAGLKSFTKENADVAKEFVKGKLPTKGKKNLRDLNFDEGAIVKVDGKRAGAYKDNSGKVSLVDTTCTHMGCDLAWNNSERSWDCPCHGSRFTVEGNVIEGPATRPLEKLSNDNKK</sequence>
<dbReference type="InterPro" id="IPR036922">
    <property type="entry name" value="Rieske_2Fe-2S_sf"/>
</dbReference>
<evidence type="ECO:0000256" key="1">
    <source>
        <dbReference type="ARBA" id="ARBA00022714"/>
    </source>
</evidence>
<evidence type="ECO:0000313" key="7">
    <source>
        <dbReference type="EMBL" id="GGC88450.1"/>
    </source>
</evidence>
<dbReference type="CDD" id="cd03477">
    <property type="entry name" value="Rieske_YhfW_C"/>
    <property type="match status" value="1"/>
</dbReference>
<name>A0ABQ1P0M9_9BACI</name>
<dbReference type="PANTHER" id="PTHR13847:SF274">
    <property type="entry name" value="RIESKE 2FE-2S IRON-SULFUR PROTEIN YHFW-RELATED"/>
    <property type="match status" value="1"/>
</dbReference>
<reference evidence="8" key="1">
    <citation type="journal article" date="2019" name="Int. J. Syst. Evol. Microbiol.">
        <title>The Global Catalogue of Microorganisms (GCM) 10K type strain sequencing project: providing services to taxonomists for standard genome sequencing and annotation.</title>
        <authorList>
            <consortium name="The Broad Institute Genomics Platform"/>
            <consortium name="The Broad Institute Genome Sequencing Center for Infectious Disease"/>
            <person name="Wu L."/>
            <person name="Ma J."/>
        </authorList>
    </citation>
    <scope>NUCLEOTIDE SEQUENCE [LARGE SCALE GENOMIC DNA]</scope>
    <source>
        <strain evidence="8">CCM 7282</strain>
    </source>
</reference>
<dbReference type="PANTHER" id="PTHR13847">
    <property type="entry name" value="SARCOSINE DEHYDROGENASE-RELATED"/>
    <property type="match status" value="1"/>
</dbReference>
<dbReference type="PRINTS" id="PR00162">
    <property type="entry name" value="RIESKE"/>
</dbReference>
<evidence type="ECO:0000259" key="6">
    <source>
        <dbReference type="PROSITE" id="PS51296"/>
    </source>
</evidence>
<evidence type="ECO:0000256" key="4">
    <source>
        <dbReference type="ARBA" id="ARBA00023014"/>
    </source>
</evidence>
<dbReference type="Gene3D" id="3.30.9.10">
    <property type="entry name" value="D-Amino Acid Oxidase, subunit A, domain 2"/>
    <property type="match status" value="1"/>
</dbReference>
<dbReference type="InterPro" id="IPR036188">
    <property type="entry name" value="FAD/NAD-bd_sf"/>
</dbReference>
<keyword evidence="5" id="KW-1015">Disulfide bond</keyword>
<keyword evidence="2" id="KW-0479">Metal-binding</keyword>
<keyword evidence="4" id="KW-0411">Iron-sulfur</keyword>
<evidence type="ECO:0000313" key="8">
    <source>
        <dbReference type="Proteomes" id="UP000619534"/>
    </source>
</evidence>
<keyword evidence="3" id="KW-0408">Iron</keyword>
<evidence type="ECO:0000256" key="2">
    <source>
        <dbReference type="ARBA" id="ARBA00022723"/>
    </source>
</evidence>
<feature type="domain" description="Rieske" evidence="6">
    <location>
        <begin position="439"/>
        <end position="512"/>
    </location>
</feature>
<dbReference type="SUPFAM" id="SSF51971">
    <property type="entry name" value="Nucleotide-binding domain"/>
    <property type="match status" value="1"/>
</dbReference>
<dbReference type="Pfam" id="PF01266">
    <property type="entry name" value="DAO"/>
    <property type="match status" value="1"/>
</dbReference>
<dbReference type="Proteomes" id="UP000619534">
    <property type="component" value="Unassembled WGS sequence"/>
</dbReference>
<gene>
    <name evidence="7" type="ORF">GCM10007216_18990</name>
</gene>
<dbReference type="InterPro" id="IPR006076">
    <property type="entry name" value="FAD-dep_OxRdtase"/>
</dbReference>
<dbReference type="PROSITE" id="PS51296">
    <property type="entry name" value="RIESKE"/>
    <property type="match status" value="1"/>
</dbReference>
<accession>A0ABQ1P0M9</accession>
<dbReference type="SUPFAM" id="SSF50022">
    <property type="entry name" value="ISP domain"/>
    <property type="match status" value="1"/>
</dbReference>
<dbReference type="Pfam" id="PF00355">
    <property type="entry name" value="Rieske"/>
    <property type="match status" value="1"/>
</dbReference>